<accession>A0A1Y6GZK4</accession>
<reference evidence="2 4" key="1">
    <citation type="submission" date="2017-05" db="EMBL/GenBank/DDBJ databases">
        <authorList>
            <person name="Song R."/>
            <person name="Chenine A.L."/>
            <person name="Ruprecht R.M."/>
        </authorList>
    </citation>
    <scope>NUCLEOTIDE SEQUENCE [LARGE SCALE GENOMIC DNA]</scope>
    <source>
        <strain evidence="2">PD5205</strain>
    </source>
</reference>
<evidence type="ECO:0000313" key="3">
    <source>
        <dbReference type="Proteomes" id="UP000195877"/>
    </source>
</evidence>
<protein>
    <submittedName>
        <fullName evidence="2">Uncharacterized protein</fullName>
    </submittedName>
</protein>
<organism evidence="2 4">
    <name type="scientific">Xanthomonas fragariae</name>
    <dbReference type="NCBI Taxonomy" id="48664"/>
    <lineage>
        <taxon>Bacteria</taxon>
        <taxon>Pseudomonadati</taxon>
        <taxon>Pseudomonadota</taxon>
        <taxon>Gammaproteobacteria</taxon>
        <taxon>Lysobacterales</taxon>
        <taxon>Lysobacteraceae</taxon>
        <taxon>Xanthomonas</taxon>
    </lineage>
</organism>
<dbReference type="Proteomes" id="UP000195953">
    <property type="component" value="Chromosome 1"/>
</dbReference>
<name>A0A1Y6GZK4_9XANT</name>
<evidence type="ECO:0000313" key="4">
    <source>
        <dbReference type="Proteomes" id="UP000195953"/>
    </source>
</evidence>
<proteinExistence type="predicted"/>
<dbReference type="EMBL" id="LT853882">
    <property type="protein sequence ID" value="SMR00434.1"/>
    <property type="molecule type" value="Genomic_DNA"/>
</dbReference>
<dbReference type="EMBL" id="LT853885">
    <property type="protein sequence ID" value="SMR02118.1"/>
    <property type="molecule type" value="Genomic_DNA"/>
</dbReference>
<dbReference type="KEGG" id="xfr:BER92_03855"/>
<reference evidence="1 3" key="2">
    <citation type="submission" date="2017-05" db="EMBL/GenBank/DDBJ databases">
        <authorList>
            <person name="Blom J."/>
        </authorList>
    </citation>
    <scope>NUCLEOTIDE SEQUENCE [LARGE SCALE GENOMIC DNA]</scope>
    <source>
        <strain evidence="1">PD885</strain>
    </source>
</reference>
<evidence type="ECO:0000313" key="2">
    <source>
        <dbReference type="EMBL" id="SMR02118.1"/>
    </source>
</evidence>
<evidence type="ECO:0000313" key="1">
    <source>
        <dbReference type="EMBL" id="SMR00434.1"/>
    </source>
</evidence>
<gene>
    <name evidence="2" type="ORF">PD5205_00798</name>
    <name evidence="1" type="ORF">PD885_03213</name>
</gene>
<sequence length="116" mass="12834">MVRRRRFHASGGLDTPAAEVMGPSWSAQHEASSFSSAFDWHALHPAVTGPQHTTAMSQASILTFDEGDTGPEWLLQRGVCDRQIVITRNVAYHVVTRQCKVSGLDQSQLYLNPLFP</sequence>
<keyword evidence="3" id="KW-1185">Reference proteome</keyword>
<dbReference type="AlphaFoldDB" id="A0A1Y6GZK4"/>
<dbReference type="Proteomes" id="UP000195877">
    <property type="component" value="Chromosome 1"/>
</dbReference>